<dbReference type="PANTHER" id="PTHR12802:SF44">
    <property type="entry name" value="SWI_SNF COMPLEX SUBUNIT SWI3B"/>
    <property type="match status" value="1"/>
</dbReference>
<dbReference type="PROSITE" id="PS50934">
    <property type="entry name" value="SWIRM"/>
    <property type="match status" value="1"/>
</dbReference>
<dbReference type="Pfam" id="PF04433">
    <property type="entry name" value="SWIRM"/>
    <property type="match status" value="1"/>
</dbReference>
<evidence type="ECO:0000259" key="7">
    <source>
        <dbReference type="PROSITE" id="PS50934"/>
    </source>
</evidence>
<evidence type="ECO:0000259" key="6">
    <source>
        <dbReference type="PROSITE" id="PS50090"/>
    </source>
</evidence>
<dbReference type="Pfam" id="PF00249">
    <property type="entry name" value="Myb_DNA-binding"/>
    <property type="match status" value="1"/>
</dbReference>
<evidence type="ECO:0000256" key="3">
    <source>
        <dbReference type="ARBA" id="ARBA00023163"/>
    </source>
</evidence>
<sequence length="490" mass="55112">MAARGGKKTGQDSPTTTTTAAAAVLRPPESSSPTPPEEQFFTIPSYSRWFSWDKIQDCERRFLPEFFDGRSYSKNPRVYKYYRDSIIQLFRANPSRKITFTYVRKVLVGDVGSIRRVYDFLESWGLINYAASPGALLKPPPQLKWEDREGKNGGGDSAFLESSTPKRETSKKLCSGCKSVCSIACFVCDKFDLTLCARCYVRGNYRVGVNTSDFRRVEISEETKTSWTDKETLHLLEAIMHYGDDWKKVAEHVGGRNEKECVARFIRLPFGEQFLGHVGFEDVDQSDNATDSNGILTLPSEKRRRISPLADASNPIMAQAAFLSAMVGSKVAEVAAHAAVAAVYGDFNDDQKKSTYSKSNIVETDQNGTVESATAANGDTIASTYEETIVRARGVCEKEQEDLEKSVSGIIDQQLLRQHDRLWRDNELKMLFRKKSQITCCAHNLAFVKYLTLFFRRLQTDSVPSPLQKIKIRNKVDIGLATESIEKRLI</sequence>
<proteinExistence type="predicted"/>
<name>A0AAP0Q3R8_9MAGN</name>
<dbReference type="GO" id="GO:0005634">
    <property type="term" value="C:nucleus"/>
    <property type="evidence" value="ECO:0007669"/>
    <property type="project" value="UniProtKB-ARBA"/>
</dbReference>
<dbReference type="SUPFAM" id="SSF46689">
    <property type="entry name" value="Homeodomain-like"/>
    <property type="match status" value="2"/>
</dbReference>
<dbReference type="EMBL" id="JBBNAG010000001">
    <property type="protein sequence ID" value="KAK9164859.1"/>
    <property type="molecule type" value="Genomic_DNA"/>
</dbReference>
<gene>
    <name evidence="10" type="ORF">Scep_000050</name>
</gene>
<dbReference type="FunFam" id="1.10.10.60:FF:000014">
    <property type="entry name" value="SWI/SNF complex subunit SMARCC2 isoform C"/>
    <property type="match status" value="1"/>
</dbReference>
<keyword evidence="1" id="KW-0805">Transcription regulation</keyword>
<keyword evidence="2" id="KW-0238">DNA-binding</keyword>
<evidence type="ECO:0000256" key="2">
    <source>
        <dbReference type="ARBA" id="ARBA00023125"/>
    </source>
</evidence>
<dbReference type="InterPro" id="IPR017884">
    <property type="entry name" value="SANT_dom"/>
</dbReference>
<dbReference type="SMART" id="SM00717">
    <property type="entry name" value="SANT"/>
    <property type="match status" value="1"/>
</dbReference>
<accession>A0AAP0Q3R8</accession>
<evidence type="ECO:0000259" key="9">
    <source>
        <dbReference type="PROSITE" id="PS51294"/>
    </source>
</evidence>
<feature type="domain" description="Myb-like" evidence="6">
    <location>
        <begin position="219"/>
        <end position="269"/>
    </location>
</feature>
<evidence type="ECO:0000313" key="11">
    <source>
        <dbReference type="Proteomes" id="UP001419268"/>
    </source>
</evidence>
<dbReference type="InterPro" id="IPR007526">
    <property type="entry name" value="SWIRM"/>
</dbReference>
<dbReference type="InterPro" id="IPR009057">
    <property type="entry name" value="Homeodomain-like_sf"/>
</dbReference>
<dbReference type="AlphaFoldDB" id="A0AAP0Q3R8"/>
<evidence type="ECO:0008006" key="12">
    <source>
        <dbReference type="Google" id="ProtNLM"/>
    </source>
</evidence>
<comment type="caution">
    <text evidence="10">The sequence shown here is derived from an EMBL/GenBank/DDBJ whole genome shotgun (WGS) entry which is preliminary data.</text>
</comment>
<dbReference type="Gene3D" id="1.10.10.60">
    <property type="entry name" value="Homeodomain-like"/>
    <property type="match status" value="1"/>
</dbReference>
<evidence type="ECO:0000256" key="1">
    <source>
        <dbReference type="ARBA" id="ARBA00023015"/>
    </source>
</evidence>
<dbReference type="Gene3D" id="1.10.10.10">
    <property type="entry name" value="Winged helix-like DNA-binding domain superfamily/Winged helix DNA-binding domain"/>
    <property type="match status" value="1"/>
</dbReference>
<keyword evidence="11" id="KW-1185">Reference proteome</keyword>
<reference evidence="10 11" key="1">
    <citation type="submission" date="2024-01" db="EMBL/GenBank/DDBJ databases">
        <title>Genome assemblies of Stephania.</title>
        <authorList>
            <person name="Yang L."/>
        </authorList>
    </citation>
    <scope>NUCLEOTIDE SEQUENCE [LARGE SCALE GENOMIC DNA]</scope>
    <source>
        <strain evidence="10">JXDWG</strain>
        <tissue evidence="10">Leaf</tissue>
    </source>
</reference>
<feature type="region of interest" description="Disordered" evidence="5">
    <location>
        <begin position="1"/>
        <end position="38"/>
    </location>
</feature>
<dbReference type="PROSITE" id="PS51294">
    <property type="entry name" value="HTH_MYB"/>
    <property type="match status" value="1"/>
</dbReference>
<feature type="domain" description="SANT" evidence="8">
    <location>
        <begin position="222"/>
        <end position="273"/>
    </location>
</feature>
<dbReference type="Proteomes" id="UP001419268">
    <property type="component" value="Unassembled WGS sequence"/>
</dbReference>
<organism evidence="10 11">
    <name type="scientific">Stephania cephalantha</name>
    <dbReference type="NCBI Taxonomy" id="152367"/>
    <lineage>
        <taxon>Eukaryota</taxon>
        <taxon>Viridiplantae</taxon>
        <taxon>Streptophyta</taxon>
        <taxon>Embryophyta</taxon>
        <taxon>Tracheophyta</taxon>
        <taxon>Spermatophyta</taxon>
        <taxon>Magnoliopsida</taxon>
        <taxon>Ranunculales</taxon>
        <taxon>Menispermaceae</taxon>
        <taxon>Menispermoideae</taxon>
        <taxon>Cissampelideae</taxon>
        <taxon>Stephania</taxon>
    </lineage>
</organism>
<dbReference type="GO" id="GO:0003677">
    <property type="term" value="F:DNA binding"/>
    <property type="evidence" value="ECO:0007669"/>
    <property type="project" value="UniProtKB-KW"/>
</dbReference>
<dbReference type="PROSITE" id="PS51293">
    <property type="entry name" value="SANT"/>
    <property type="match status" value="1"/>
</dbReference>
<feature type="domain" description="SWIRM" evidence="7">
    <location>
        <begin position="41"/>
        <end position="138"/>
    </location>
</feature>
<dbReference type="CDD" id="cd00167">
    <property type="entry name" value="SANT"/>
    <property type="match status" value="1"/>
</dbReference>
<dbReference type="InterPro" id="IPR036388">
    <property type="entry name" value="WH-like_DNA-bd_sf"/>
</dbReference>
<feature type="domain" description="HTH myb-type" evidence="9">
    <location>
        <begin position="224"/>
        <end position="261"/>
    </location>
</feature>
<keyword evidence="4" id="KW-0539">Nucleus</keyword>
<dbReference type="InterPro" id="IPR017930">
    <property type="entry name" value="Myb_dom"/>
</dbReference>
<dbReference type="FunFam" id="1.10.10.10:FF:000020">
    <property type="entry name" value="SWI/SNF complex subunit SMARCC2 isoform c"/>
    <property type="match status" value="1"/>
</dbReference>
<protein>
    <recommendedName>
        <fullName evidence="12">SWI/SNF complex subunit SWI3B</fullName>
    </recommendedName>
</protein>
<evidence type="ECO:0000256" key="5">
    <source>
        <dbReference type="SAM" id="MobiDB-lite"/>
    </source>
</evidence>
<evidence type="ECO:0000256" key="4">
    <source>
        <dbReference type="ARBA" id="ARBA00023242"/>
    </source>
</evidence>
<dbReference type="InterPro" id="IPR001005">
    <property type="entry name" value="SANT/Myb"/>
</dbReference>
<dbReference type="PANTHER" id="PTHR12802">
    <property type="entry name" value="SWI/SNF COMPLEX-RELATED"/>
    <property type="match status" value="1"/>
</dbReference>
<dbReference type="PROSITE" id="PS50090">
    <property type="entry name" value="MYB_LIKE"/>
    <property type="match status" value="1"/>
</dbReference>
<feature type="compositionally biased region" description="Low complexity" evidence="5">
    <location>
        <begin position="15"/>
        <end position="32"/>
    </location>
</feature>
<evidence type="ECO:0000259" key="8">
    <source>
        <dbReference type="PROSITE" id="PS51293"/>
    </source>
</evidence>
<evidence type="ECO:0000313" key="10">
    <source>
        <dbReference type="EMBL" id="KAK9164859.1"/>
    </source>
</evidence>
<keyword evidence="3" id="KW-0804">Transcription</keyword>